<reference evidence="4" key="1">
    <citation type="submission" date="2019-11" db="EMBL/GenBank/DDBJ databases">
        <title>Isolation and characterization of two novel species in the genus Thiomicrorhabdus.</title>
        <authorList>
            <person name="Mochizuki J."/>
            <person name="Kojima H."/>
            <person name="Fukui M."/>
        </authorList>
    </citation>
    <scope>NUCLEOTIDE SEQUENCE [LARGE SCALE GENOMIC DNA]</scope>
    <source>
        <strain evidence="4">AkT22</strain>
    </source>
</reference>
<gene>
    <name evidence="3" type="ORF">THMIRHAT_17340</name>
</gene>
<evidence type="ECO:0000313" key="3">
    <source>
        <dbReference type="EMBL" id="BBP43988.1"/>
    </source>
</evidence>
<keyword evidence="1" id="KW-0732">Signal</keyword>
<proteinExistence type="predicted"/>
<dbReference type="Proteomes" id="UP000501466">
    <property type="component" value="Chromosome"/>
</dbReference>
<dbReference type="RefSeq" id="WP_173291746.1">
    <property type="nucleotide sequence ID" value="NZ_AP021888.1"/>
</dbReference>
<dbReference type="AlphaFoldDB" id="A0A6F8PPM6"/>
<evidence type="ECO:0000259" key="2">
    <source>
        <dbReference type="Pfam" id="PF02169"/>
    </source>
</evidence>
<feature type="domain" description="Lipoprotein LPP20-like" evidence="2">
    <location>
        <begin position="41"/>
        <end position="140"/>
    </location>
</feature>
<accession>A0A6F8PPM6</accession>
<dbReference type="Gene3D" id="3.10.28.20">
    <property type="entry name" value="Acetamidase/Formamidase-like domains"/>
    <property type="match status" value="1"/>
</dbReference>
<keyword evidence="4" id="KW-1185">Reference proteome</keyword>
<feature type="signal peptide" evidence="1">
    <location>
        <begin position="1"/>
        <end position="18"/>
    </location>
</feature>
<dbReference type="KEGG" id="tzo:THMIRHAT_17340"/>
<name>A0A6F8PPM6_9GAMM</name>
<evidence type="ECO:0000256" key="1">
    <source>
        <dbReference type="SAM" id="SignalP"/>
    </source>
</evidence>
<dbReference type="PROSITE" id="PS51257">
    <property type="entry name" value="PROKAR_LIPOPROTEIN"/>
    <property type="match status" value="1"/>
</dbReference>
<feature type="chain" id="PRO_5026302398" description="Lipoprotein LPP20-like domain-containing protein" evidence="1">
    <location>
        <begin position="19"/>
        <end position="339"/>
    </location>
</feature>
<dbReference type="InterPro" id="IPR024952">
    <property type="entry name" value="LPP20-like_dom"/>
</dbReference>
<protein>
    <recommendedName>
        <fullName evidence="2">Lipoprotein LPP20-like domain-containing protein</fullName>
    </recommendedName>
</protein>
<dbReference type="Pfam" id="PF02169">
    <property type="entry name" value="LPP20"/>
    <property type="match status" value="1"/>
</dbReference>
<sequence length="339" mass="37229">MKTHLASPLFALSLLSLALMGCQSSPEKPSSVAPTLISAQPSWVLQPPTDTAAALYGVGSGKNRTDAIQNALADLTAKLGVKVNAQFTSQLTVKNRGFEWVKQDAQKTVSTQNETITLSQYDVVDTYQPLPTQVTVLVKTDRQRLAQDTQSSLQKAIASAPWQQTNWQTQGVITHYQLAEKTLSALPQYQRELSLLKTLTPQQDFNDLDAYPSLVEKTFLAAQAALSFEVVAKDKISQPYAERLKQHLASAQLLASPASARLEVSVSQTTDSAYEFKVVRANLQLNAYEKSGLQAGRQFQIKGQGLQESQAQNQALLRFEQQLQQTPLMELLGIKPVSQ</sequence>
<organism evidence="3 4">
    <name type="scientific">Thiosulfativibrio zosterae</name>
    <dbReference type="NCBI Taxonomy" id="2675053"/>
    <lineage>
        <taxon>Bacteria</taxon>
        <taxon>Pseudomonadati</taxon>
        <taxon>Pseudomonadota</taxon>
        <taxon>Gammaproteobacteria</taxon>
        <taxon>Thiotrichales</taxon>
        <taxon>Piscirickettsiaceae</taxon>
        <taxon>Thiosulfativibrio</taxon>
    </lineage>
</organism>
<dbReference type="EMBL" id="AP021888">
    <property type="protein sequence ID" value="BBP43988.1"/>
    <property type="molecule type" value="Genomic_DNA"/>
</dbReference>
<evidence type="ECO:0000313" key="4">
    <source>
        <dbReference type="Proteomes" id="UP000501466"/>
    </source>
</evidence>